<dbReference type="Pfam" id="PF00271">
    <property type="entry name" value="Helicase_C"/>
    <property type="match status" value="1"/>
</dbReference>
<dbReference type="Gene3D" id="3.40.50.300">
    <property type="entry name" value="P-loop containing nucleotide triphosphate hydrolases"/>
    <property type="match status" value="2"/>
</dbReference>
<evidence type="ECO:0000259" key="5">
    <source>
        <dbReference type="PROSITE" id="PS51194"/>
    </source>
</evidence>
<keyword evidence="6" id="KW-0347">Helicase</keyword>
<dbReference type="PROSITE" id="PS51192">
    <property type="entry name" value="HELICASE_ATP_BIND_1"/>
    <property type="match status" value="1"/>
</dbReference>
<name>A0ABV6PD57_9MICC</name>
<dbReference type="InterPro" id="IPR001650">
    <property type="entry name" value="Helicase_C-like"/>
</dbReference>
<gene>
    <name evidence="6" type="ORF">ACFFFR_11785</name>
</gene>
<reference evidence="6 7" key="1">
    <citation type="submission" date="2024-09" db="EMBL/GenBank/DDBJ databases">
        <authorList>
            <person name="Sun Q."/>
            <person name="Mori K."/>
        </authorList>
    </citation>
    <scope>NUCLEOTIDE SEQUENCE [LARGE SCALE GENOMIC DNA]</scope>
    <source>
        <strain evidence="6 7">NCAIM B.02604</strain>
    </source>
</reference>
<dbReference type="PANTHER" id="PTHR47957:SF3">
    <property type="entry name" value="ATP-DEPENDENT HELICASE HRQ1"/>
    <property type="match status" value="1"/>
</dbReference>
<comment type="caution">
    <text evidence="6">The sequence shown here is derived from an EMBL/GenBank/DDBJ whole genome shotgun (WGS) entry which is preliminary data.</text>
</comment>
<dbReference type="PROSITE" id="PS51194">
    <property type="entry name" value="HELICASE_CTER"/>
    <property type="match status" value="1"/>
</dbReference>
<keyword evidence="2" id="KW-0067">ATP-binding</keyword>
<dbReference type="Proteomes" id="UP001589862">
    <property type="component" value="Unassembled WGS sequence"/>
</dbReference>
<dbReference type="EMBL" id="JBHLUB010000032">
    <property type="protein sequence ID" value="MFC0583047.1"/>
    <property type="molecule type" value="Genomic_DNA"/>
</dbReference>
<feature type="domain" description="Helicase C-terminal" evidence="5">
    <location>
        <begin position="290"/>
        <end position="463"/>
    </location>
</feature>
<keyword evidence="7" id="KW-1185">Reference proteome</keyword>
<dbReference type="GO" id="GO:0004386">
    <property type="term" value="F:helicase activity"/>
    <property type="evidence" value="ECO:0007669"/>
    <property type="project" value="UniProtKB-KW"/>
</dbReference>
<accession>A0ABV6PD57</accession>
<evidence type="ECO:0000313" key="7">
    <source>
        <dbReference type="Proteomes" id="UP001589862"/>
    </source>
</evidence>
<dbReference type="Pfam" id="PF22982">
    <property type="entry name" value="WHD_HRQ1"/>
    <property type="match status" value="1"/>
</dbReference>
<dbReference type="NCBIfam" id="TIGR03817">
    <property type="entry name" value="DECH_helic"/>
    <property type="match status" value="1"/>
</dbReference>
<dbReference type="InterPro" id="IPR022307">
    <property type="entry name" value="Helicase_put_actinobac"/>
</dbReference>
<evidence type="ECO:0000256" key="1">
    <source>
        <dbReference type="ARBA" id="ARBA00022741"/>
    </source>
</evidence>
<evidence type="ECO:0000313" key="6">
    <source>
        <dbReference type="EMBL" id="MFC0583047.1"/>
    </source>
</evidence>
<dbReference type="SMART" id="SM00487">
    <property type="entry name" value="DEXDc"/>
    <property type="match status" value="1"/>
</dbReference>
<dbReference type="SMART" id="SM00490">
    <property type="entry name" value="HELICc"/>
    <property type="match status" value="1"/>
</dbReference>
<protein>
    <submittedName>
        <fullName evidence="6">DEAD/DEAH box helicase</fullName>
        <ecNumber evidence="6">3.6.4.-</ecNumber>
    </submittedName>
</protein>
<dbReference type="GO" id="GO:0016787">
    <property type="term" value="F:hydrolase activity"/>
    <property type="evidence" value="ECO:0007669"/>
    <property type="project" value="UniProtKB-KW"/>
</dbReference>
<sequence length="802" mass="87333">MTNASPSFTDAAPLLAAFNLERIPAELKGVRHFAARTGEHGPWPQALPQPVRRALQKVLRIEQPWLHQSNALELILAGTDTIVATGTASGKSLCYQGPILAAAHEAGTALYLAPTKALAADQLTVFNQLAAEFPELRPASYDGDTDQQVRAHIRQHANVVLTNPDMLHHGMLPNHPGWSRFFKRLRYVVIDEAHSYRGVFGTHTALVLRRLRRICAHYNAQPTFIGASATSADPASMFSELTGVDASAVVKDHSAKGPVTVGLWEPPVTDRRGDGGVPLRRSILVESADLLTNLVANQIRSLDFARSRRGVEAIAANTQRNLEEFRPDLAQRVRAYRGGYLKDERRDLEQQLKSGDLLAVASTSALELGVDISSMDAVLISGWPGTRASFMQQLGRAGRAGQGAVALFIAGDDPLDAYLVNTPEAIFDAPVEDSVFDPFNKHLLAPHLCAAAAEVPLTTENLSEFVSLAPNRMPEVLGLVEQLEQQGLLRRRPAGWFWVDPRPPASFISLRSAGDGQYQIIDVDDGTVLGTMESGQTHAQAHPGAVYVHQGQNFLVHDLDLESRMVFVQRKATDYYTQARSTTSISILGTSEKLRLGSAEVFLGPVRVTQQVVSFQRKALLTGENLGEEDLLLPPHHLETVGFWFTIPDKDLAALRIDPASVPGSLHAAEHAMIGLLPLIASCDRWDIGGVSIALHPDTNQPTVFVYDGHTGGAGFVERGFHRLERWLRATRDRINSCVCESGCPSCVQSPKCGNRNHPLDKNGALLIVAWLLALAEQRDVTGSRDGSQPPELNGHRSTPIP</sequence>
<evidence type="ECO:0000256" key="3">
    <source>
        <dbReference type="SAM" id="MobiDB-lite"/>
    </source>
</evidence>
<dbReference type="InterPro" id="IPR014001">
    <property type="entry name" value="Helicase_ATP-bd"/>
</dbReference>
<dbReference type="CDD" id="cd17923">
    <property type="entry name" value="DEXHc_Hrq1-like"/>
    <property type="match status" value="1"/>
</dbReference>
<dbReference type="RefSeq" id="WP_377460695.1">
    <property type="nucleotide sequence ID" value="NZ_JBHLUB010000032.1"/>
</dbReference>
<dbReference type="InterPro" id="IPR018973">
    <property type="entry name" value="MZB"/>
</dbReference>
<dbReference type="EC" id="3.6.4.-" evidence="6"/>
<organism evidence="6 7">
    <name type="scientific">Micrococcoides hystricis</name>
    <dbReference type="NCBI Taxonomy" id="1572761"/>
    <lineage>
        <taxon>Bacteria</taxon>
        <taxon>Bacillati</taxon>
        <taxon>Actinomycetota</taxon>
        <taxon>Actinomycetes</taxon>
        <taxon>Micrococcales</taxon>
        <taxon>Micrococcaceae</taxon>
        <taxon>Micrococcoides</taxon>
    </lineage>
</organism>
<feature type="domain" description="Helicase ATP-binding" evidence="4">
    <location>
        <begin position="72"/>
        <end position="249"/>
    </location>
</feature>
<dbReference type="InterPro" id="IPR011545">
    <property type="entry name" value="DEAD/DEAH_box_helicase_dom"/>
</dbReference>
<keyword evidence="6" id="KW-0378">Hydrolase</keyword>
<evidence type="ECO:0000259" key="4">
    <source>
        <dbReference type="PROSITE" id="PS51192"/>
    </source>
</evidence>
<proteinExistence type="predicted"/>
<dbReference type="PANTHER" id="PTHR47957">
    <property type="entry name" value="ATP-DEPENDENT HELICASE HRQ1"/>
    <property type="match status" value="1"/>
</dbReference>
<dbReference type="SUPFAM" id="SSF52540">
    <property type="entry name" value="P-loop containing nucleoside triphosphate hydrolases"/>
    <property type="match status" value="1"/>
</dbReference>
<evidence type="ECO:0000256" key="2">
    <source>
        <dbReference type="ARBA" id="ARBA00022840"/>
    </source>
</evidence>
<feature type="region of interest" description="Disordered" evidence="3">
    <location>
        <begin position="782"/>
        <end position="802"/>
    </location>
</feature>
<dbReference type="Pfam" id="PF09369">
    <property type="entry name" value="MZB"/>
    <property type="match status" value="1"/>
</dbReference>
<dbReference type="InterPro" id="IPR027417">
    <property type="entry name" value="P-loop_NTPase"/>
</dbReference>
<dbReference type="Pfam" id="PF00270">
    <property type="entry name" value="DEAD"/>
    <property type="match status" value="1"/>
</dbReference>
<dbReference type="InterPro" id="IPR055227">
    <property type="entry name" value="HRQ1_WHD"/>
</dbReference>
<dbReference type="CDD" id="cd18797">
    <property type="entry name" value="SF2_C_Hrq"/>
    <property type="match status" value="1"/>
</dbReference>
<keyword evidence="1" id="KW-0547">Nucleotide-binding</keyword>